<name>A0A385EYY9_ACIBA</name>
<reference evidence="2" key="1">
    <citation type="submission" date="2018-08" db="EMBL/GenBank/DDBJ databases">
        <title>Complete genome sequence of Acinetobacter baumannii strain WM99c.</title>
        <authorList>
            <person name="Nigro S.J."/>
            <person name="Wick R.R."/>
            <person name="Holt K.E."/>
            <person name="Hall R.M."/>
        </authorList>
    </citation>
    <scope>NUCLEOTIDE SEQUENCE</scope>
    <source>
        <strain evidence="2">WM99c</strain>
    </source>
</reference>
<feature type="transmembrane region" description="Helical" evidence="1">
    <location>
        <begin position="207"/>
        <end position="227"/>
    </location>
</feature>
<keyword evidence="1" id="KW-1133">Transmembrane helix</keyword>
<keyword evidence="1" id="KW-0472">Membrane</keyword>
<dbReference type="EMBL" id="CP031743">
    <property type="protein sequence ID" value="AXQ91710.1"/>
    <property type="molecule type" value="Genomic_DNA"/>
</dbReference>
<evidence type="ECO:0000313" key="2">
    <source>
        <dbReference type="EMBL" id="AXQ91710.1"/>
    </source>
</evidence>
<feature type="transmembrane region" description="Helical" evidence="1">
    <location>
        <begin position="168"/>
        <end position="187"/>
    </location>
</feature>
<keyword evidence="1" id="KW-0812">Transmembrane</keyword>
<feature type="transmembrane region" description="Helical" evidence="1">
    <location>
        <begin position="40"/>
        <end position="61"/>
    </location>
</feature>
<feature type="transmembrane region" description="Helical" evidence="1">
    <location>
        <begin position="7"/>
        <end position="25"/>
    </location>
</feature>
<proteinExistence type="predicted"/>
<accession>A0A385EYY9</accession>
<evidence type="ECO:0000256" key="1">
    <source>
        <dbReference type="SAM" id="Phobius"/>
    </source>
</evidence>
<organism evidence="2">
    <name type="scientific">Acinetobacter baumannii WM99c</name>
    <dbReference type="NCBI Taxonomy" id="945555"/>
    <lineage>
        <taxon>Bacteria</taxon>
        <taxon>Pseudomonadati</taxon>
        <taxon>Pseudomonadota</taxon>
        <taxon>Gammaproteobacteria</taxon>
        <taxon>Moraxellales</taxon>
        <taxon>Moraxellaceae</taxon>
        <taxon>Acinetobacter</taxon>
        <taxon>Acinetobacter calcoaceticus/baumannii complex</taxon>
    </lineage>
</organism>
<dbReference type="AlphaFoldDB" id="A0A385EYY9"/>
<sequence length="311" mass="36096">MDKKFGYIVIAITIFIFVIFVYGLFRNFIEVSDKLDFTPLKYIVGFVLTLVILVSSISSYLDSNKSSSNLFYELMYGQRKRKIKQYTELFNKSIEEGYYPFSEKNNNINMEEVTNEIRNKIELASTESYFKEFKDKVRVEAIVDFFIQEAKGIETRVKGEINRLSKSAIINLSLGMMLSIGGILYLGNFVVNVQNFGSIEEMIINTFPKAIFVLLIEVFAYFFLKLYKQSLDDIKYYQNELTNIESKNLAVQIAKQSNNHKLITICIEKLLGTERNFILEKDQSTIEIEKERISSNNTNNTLQVLKDILKK</sequence>
<protein>
    <submittedName>
        <fullName evidence="2">Uncharacterized protein</fullName>
    </submittedName>
</protein>
<dbReference type="RefSeq" id="WP_000358318.1">
    <property type="nucleotide sequence ID" value="NZ_AERY01000046.1"/>
</dbReference>
<gene>
    <name evidence="2" type="ORF">BSF95_03363</name>
</gene>